<dbReference type="EMBL" id="GACK01008820">
    <property type="protein sequence ID" value="JAA56214.1"/>
    <property type="molecule type" value="mRNA"/>
</dbReference>
<feature type="transmembrane region" description="Helical" evidence="1">
    <location>
        <begin position="68"/>
        <end position="89"/>
    </location>
</feature>
<keyword evidence="1" id="KW-1133">Transmembrane helix</keyword>
<accession>L7LZE1</accession>
<feature type="transmembrane region" description="Helical" evidence="1">
    <location>
        <begin position="6"/>
        <end position="25"/>
    </location>
</feature>
<evidence type="ECO:0000313" key="2">
    <source>
        <dbReference type="EMBL" id="JAA56214.1"/>
    </source>
</evidence>
<reference evidence="2" key="2">
    <citation type="journal article" date="2015" name="J. Proteomics">
        <title>Sexual differences in the sialomes of the zebra tick, Rhipicephalus pulchellus.</title>
        <authorList>
            <person name="Tan A.W."/>
            <person name="Francischetti I.M."/>
            <person name="Slovak M."/>
            <person name="Kini R.M."/>
            <person name="Ribeiro J.M."/>
        </authorList>
    </citation>
    <scope>NUCLEOTIDE SEQUENCE</scope>
    <source>
        <tissue evidence="2">Salivary gland</tissue>
    </source>
</reference>
<reference evidence="2" key="1">
    <citation type="submission" date="2012-11" db="EMBL/GenBank/DDBJ databases">
        <authorList>
            <person name="Lucero-Rivera Y.E."/>
            <person name="Tovar-Ramirez D."/>
        </authorList>
    </citation>
    <scope>NUCLEOTIDE SEQUENCE</scope>
    <source>
        <tissue evidence="2">Salivary gland</tissue>
    </source>
</reference>
<keyword evidence="1" id="KW-0472">Membrane</keyword>
<dbReference type="AlphaFoldDB" id="L7LZE1"/>
<sequence>MAFEIVVLPSSSPLFLLFFFFFSLYHDIHCITCIYPCNLFCTISYSVTFISLSDVSICEWFFYHSPFIAFLLYCLLVQHSVLFTCLFCLRHVNFFLPLVYIISVKPPSQCPCGQVRYFQINKYCLSLLQ</sequence>
<keyword evidence="1" id="KW-0812">Transmembrane</keyword>
<protein>
    <submittedName>
        <fullName evidence="2">Uncharacterized protein</fullName>
    </submittedName>
</protein>
<name>L7LZE1_RHIPC</name>
<proteinExistence type="evidence at transcript level"/>
<evidence type="ECO:0000256" key="1">
    <source>
        <dbReference type="SAM" id="Phobius"/>
    </source>
</evidence>
<feature type="transmembrane region" description="Helical" evidence="1">
    <location>
        <begin position="37"/>
        <end position="62"/>
    </location>
</feature>
<organism evidence="2">
    <name type="scientific">Rhipicephalus pulchellus</name>
    <name type="common">Yellow backed tick</name>
    <name type="synonym">Dermacentor pulchellus</name>
    <dbReference type="NCBI Taxonomy" id="72859"/>
    <lineage>
        <taxon>Eukaryota</taxon>
        <taxon>Metazoa</taxon>
        <taxon>Ecdysozoa</taxon>
        <taxon>Arthropoda</taxon>
        <taxon>Chelicerata</taxon>
        <taxon>Arachnida</taxon>
        <taxon>Acari</taxon>
        <taxon>Parasitiformes</taxon>
        <taxon>Ixodida</taxon>
        <taxon>Ixodoidea</taxon>
        <taxon>Ixodidae</taxon>
        <taxon>Rhipicephalinae</taxon>
        <taxon>Rhipicephalus</taxon>
        <taxon>Rhipicephalus</taxon>
    </lineage>
</organism>